<dbReference type="STRING" id="604354.TSIB_0518"/>
<dbReference type="AlphaFoldDB" id="C6A1T9"/>
<dbReference type="InterPro" id="IPR035959">
    <property type="entry name" value="RutC-like_sf"/>
</dbReference>
<proteinExistence type="predicted"/>
<sequence length="44" mass="5100">MAILISYLRKFYTVITTGATVDSVTKVNVYLDDIYNFGKFNKIY</sequence>
<dbReference type="EMBL" id="CP001463">
    <property type="protein sequence ID" value="ACS89584.1"/>
    <property type="molecule type" value="Genomic_DNA"/>
</dbReference>
<reference evidence="1 2" key="1">
    <citation type="journal article" date="2009" name="Appl. Environ. Microbiol.">
        <title>Metabolic versatility and indigenous origin of the archaeon Thermococcus sibiricus, isolated from a siberian oil reservoir, as revealed by genome analysis.</title>
        <authorList>
            <person name="Mardanov A.V."/>
            <person name="Ravin N.V."/>
            <person name="Svetlitchnyi V.A."/>
            <person name="Beletsky A.V."/>
            <person name="Miroshnichenko M.L."/>
            <person name="Bonch-Osmolovskaya E.A."/>
            <person name="Skryabin K.G."/>
        </authorList>
    </citation>
    <scope>NUCLEOTIDE SEQUENCE [LARGE SCALE GENOMIC DNA]</scope>
    <source>
        <strain evidence="2">DSM 12597 / MM 739</strain>
    </source>
</reference>
<evidence type="ECO:0000313" key="2">
    <source>
        <dbReference type="Proteomes" id="UP000009079"/>
    </source>
</evidence>
<organism evidence="1 2">
    <name type="scientific">Thermococcus sibiricus (strain DSM 12597 / MM 739)</name>
    <dbReference type="NCBI Taxonomy" id="604354"/>
    <lineage>
        <taxon>Archaea</taxon>
        <taxon>Methanobacteriati</taxon>
        <taxon>Methanobacteriota</taxon>
        <taxon>Thermococci</taxon>
        <taxon>Thermococcales</taxon>
        <taxon>Thermococcaceae</taxon>
        <taxon>Thermococcus</taxon>
    </lineage>
</organism>
<accession>C6A1T9</accession>
<dbReference type="HOGENOM" id="CLU_3210947_0_0_2"/>
<dbReference type="eggNOG" id="arCOG01630">
    <property type="taxonomic scope" value="Archaea"/>
</dbReference>
<dbReference type="KEGG" id="tsi:TSIB_0518"/>
<protein>
    <submittedName>
        <fullName evidence="1">Uncharacterized protein</fullName>
    </submittedName>
</protein>
<dbReference type="SUPFAM" id="SSF55298">
    <property type="entry name" value="YjgF-like"/>
    <property type="match status" value="1"/>
</dbReference>
<evidence type="ECO:0000313" key="1">
    <source>
        <dbReference type="EMBL" id="ACS89584.1"/>
    </source>
</evidence>
<name>C6A1T9_THESM</name>
<keyword evidence="2" id="KW-1185">Reference proteome</keyword>
<dbReference type="Proteomes" id="UP000009079">
    <property type="component" value="Chromosome"/>
</dbReference>
<gene>
    <name evidence="1" type="ordered locus">TSIB_0518</name>
</gene>